<reference evidence="1" key="4">
    <citation type="submission" date="2019-03" db="UniProtKB">
        <authorList>
            <consortium name="EnsemblPlants"/>
        </authorList>
    </citation>
    <scope>IDENTIFICATION</scope>
</reference>
<dbReference type="AlphaFoldDB" id="A0A453JBF8"/>
<sequence length="134" mass="14794">PHISSASLMAPTLPLLVFPAAPCNFLIFPLSDPLACHSKTTLASPLITFGYWSMRESSSSNSSTFFHNKVFRLSRVDSRWSRNQEVTTQGSHSELPAFALTALSSRISHTCKISTQVHESREDVNATVNNSQKK</sequence>
<proteinExistence type="predicted"/>
<evidence type="ECO:0000313" key="1">
    <source>
        <dbReference type="EnsemblPlants" id="AET4Gv20857300.4"/>
    </source>
</evidence>
<dbReference type="EnsemblPlants" id="AET4Gv20857300.4">
    <property type="protein sequence ID" value="AET4Gv20857300.4"/>
    <property type="gene ID" value="AET4Gv20857300"/>
</dbReference>
<reference evidence="1" key="5">
    <citation type="journal article" date="2021" name="G3 (Bethesda)">
        <title>Aegilops tauschii genome assembly Aet v5.0 features greater sequence contiguity and improved annotation.</title>
        <authorList>
            <person name="Wang L."/>
            <person name="Zhu T."/>
            <person name="Rodriguez J.C."/>
            <person name="Deal K.R."/>
            <person name="Dubcovsky J."/>
            <person name="McGuire P.E."/>
            <person name="Lux T."/>
            <person name="Spannagl M."/>
            <person name="Mayer K.F.X."/>
            <person name="Baldrich P."/>
            <person name="Meyers B.C."/>
            <person name="Huo N."/>
            <person name="Gu Y.Q."/>
            <person name="Zhou H."/>
            <person name="Devos K.M."/>
            <person name="Bennetzen J.L."/>
            <person name="Unver T."/>
            <person name="Budak H."/>
            <person name="Gulick P.J."/>
            <person name="Galiba G."/>
            <person name="Kalapos B."/>
            <person name="Nelson D.R."/>
            <person name="Li P."/>
            <person name="You F.M."/>
            <person name="Luo M.C."/>
            <person name="Dvorak J."/>
        </authorList>
    </citation>
    <scope>NUCLEOTIDE SEQUENCE [LARGE SCALE GENOMIC DNA]</scope>
    <source>
        <strain evidence="1">cv. AL8/78</strain>
    </source>
</reference>
<reference evidence="2" key="1">
    <citation type="journal article" date="2014" name="Science">
        <title>Ancient hybridizations among the ancestral genomes of bread wheat.</title>
        <authorList>
            <consortium name="International Wheat Genome Sequencing Consortium,"/>
            <person name="Marcussen T."/>
            <person name="Sandve S.R."/>
            <person name="Heier L."/>
            <person name="Spannagl M."/>
            <person name="Pfeifer M."/>
            <person name="Jakobsen K.S."/>
            <person name="Wulff B.B."/>
            <person name="Steuernagel B."/>
            <person name="Mayer K.F."/>
            <person name="Olsen O.A."/>
        </authorList>
    </citation>
    <scope>NUCLEOTIDE SEQUENCE [LARGE SCALE GENOMIC DNA]</scope>
    <source>
        <strain evidence="2">cv. AL8/78</strain>
    </source>
</reference>
<accession>A0A453JBF8</accession>
<organism evidence="1 2">
    <name type="scientific">Aegilops tauschii subsp. strangulata</name>
    <name type="common">Goatgrass</name>
    <dbReference type="NCBI Taxonomy" id="200361"/>
    <lineage>
        <taxon>Eukaryota</taxon>
        <taxon>Viridiplantae</taxon>
        <taxon>Streptophyta</taxon>
        <taxon>Embryophyta</taxon>
        <taxon>Tracheophyta</taxon>
        <taxon>Spermatophyta</taxon>
        <taxon>Magnoliopsida</taxon>
        <taxon>Liliopsida</taxon>
        <taxon>Poales</taxon>
        <taxon>Poaceae</taxon>
        <taxon>BOP clade</taxon>
        <taxon>Pooideae</taxon>
        <taxon>Triticodae</taxon>
        <taxon>Triticeae</taxon>
        <taxon>Triticinae</taxon>
        <taxon>Aegilops</taxon>
    </lineage>
</organism>
<protein>
    <submittedName>
        <fullName evidence="1">Uncharacterized protein</fullName>
    </submittedName>
</protein>
<reference evidence="1" key="3">
    <citation type="journal article" date="2017" name="Nature">
        <title>Genome sequence of the progenitor of the wheat D genome Aegilops tauschii.</title>
        <authorList>
            <person name="Luo M.C."/>
            <person name="Gu Y.Q."/>
            <person name="Puiu D."/>
            <person name="Wang H."/>
            <person name="Twardziok S.O."/>
            <person name="Deal K.R."/>
            <person name="Huo N."/>
            <person name="Zhu T."/>
            <person name="Wang L."/>
            <person name="Wang Y."/>
            <person name="McGuire P.E."/>
            <person name="Liu S."/>
            <person name="Long H."/>
            <person name="Ramasamy R.K."/>
            <person name="Rodriguez J.C."/>
            <person name="Van S.L."/>
            <person name="Yuan L."/>
            <person name="Wang Z."/>
            <person name="Xia Z."/>
            <person name="Xiao L."/>
            <person name="Anderson O.D."/>
            <person name="Ouyang S."/>
            <person name="Liang Y."/>
            <person name="Zimin A.V."/>
            <person name="Pertea G."/>
            <person name="Qi P."/>
            <person name="Bennetzen J.L."/>
            <person name="Dai X."/>
            <person name="Dawson M.W."/>
            <person name="Muller H.G."/>
            <person name="Kugler K."/>
            <person name="Rivarola-Duarte L."/>
            <person name="Spannagl M."/>
            <person name="Mayer K.F.X."/>
            <person name="Lu F.H."/>
            <person name="Bevan M.W."/>
            <person name="Leroy P."/>
            <person name="Li P."/>
            <person name="You F.M."/>
            <person name="Sun Q."/>
            <person name="Liu Z."/>
            <person name="Lyons E."/>
            <person name="Wicker T."/>
            <person name="Salzberg S.L."/>
            <person name="Devos K.M."/>
            <person name="Dvorak J."/>
        </authorList>
    </citation>
    <scope>NUCLEOTIDE SEQUENCE [LARGE SCALE GENOMIC DNA]</scope>
    <source>
        <strain evidence="1">cv. AL8/78</strain>
    </source>
</reference>
<evidence type="ECO:0000313" key="2">
    <source>
        <dbReference type="Proteomes" id="UP000015105"/>
    </source>
</evidence>
<dbReference type="Gramene" id="AET4Gv20857300.4">
    <property type="protein sequence ID" value="AET4Gv20857300.4"/>
    <property type="gene ID" value="AET4Gv20857300"/>
</dbReference>
<keyword evidence="2" id="KW-1185">Reference proteome</keyword>
<dbReference type="Proteomes" id="UP000015105">
    <property type="component" value="Chromosome 4D"/>
</dbReference>
<name>A0A453JBF8_AEGTS</name>
<reference evidence="2" key="2">
    <citation type="journal article" date="2017" name="Nat. Plants">
        <title>The Aegilops tauschii genome reveals multiple impacts of transposons.</title>
        <authorList>
            <person name="Zhao G."/>
            <person name="Zou C."/>
            <person name="Li K."/>
            <person name="Wang K."/>
            <person name="Li T."/>
            <person name="Gao L."/>
            <person name="Zhang X."/>
            <person name="Wang H."/>
            <person name="Yang Z."/>
            <person name="Liu X."/>
            <person name="Jiang W."/>
            <person name="Mao L."/>
            <person name="Kong X."/>
            <person name="Jiao Y."/>
            <person name="Jia J."/>
        </authorList>
    </citation>
    <scope>NUCLEOTIDE SEQUENCE [LARGE SCALE GENOMIC DNA]</scope>
    <source>
        <strain evidence="2">cv. AL8/78</strain>
    </source>
</reference>